<sequence length="199" mass="20782">MRSTILAAVSAAVLLVAVVLPAEYGVDPTGIGRVLRMTEMGEIKQQLAAEAAADAAAAPAAPAQADSAVGMATANAAQPSAPAPAPVAVVAAPKVEWRDEMPVTLTPGEGTEIKLKMVEGGKAQYQWVVEGGQVNFDTHGDAPGKSISYEKGRGVAADEGVLEAAFTGNHGWYWRNRGQANVKVILRTRGEYTDIKQMK</sequence>
<dbReference type="EMBL" id="JAVDWE010000035">
    <property type="protein sequence ID" value="MDR7097591.1"/>
    <property type="molecule type" value="Genomic_DNA"/>
</dbReference>
<reference evidence="1 2" key="1">
    <citation type="submission" date="2023-07" db="EMBL/GenBank/DDBJ databases">
        <title>Sorghum-associated microbial communities from plants grown in Nebraska, USA.</title>
        <authorList>
            <person name="Schachtman D."/>
        </authorList>
    </citation>
    <scope>NUCLEOTIDE SEQUENCE [LARGE SCALE GENOMIC DNA]</scope>
    <source>
        <strain evidence="1 2">BE240</strain>
    </source>
</reference>
<gene>
    <name evidence="1" type="ORF">J2X09_005367</name>
</gene>
<organism evidence="1 2">
    <name type="scientific">Hydrogenophaga laconesensis</name>
    <dbReference type="NCBI Taxonomy" id="1805971"/>
    <lineage>
        <taxon>Bacteria</taxon>
        <taxon>Pseudomonadati</taxon>
        <taxon>Pseudomonadota</taxon>
        <taxon>Betaproteobacteria</taxon>
        <taxon>Burkholderiales</taxon>
        <taxon>Comamonadaceae</taxon>
        <taxon>Hydrogenophaga</taxon>
    </lineage>
</organism>
<keyword evidence="2" id="KW-1185">Reference proteome</keyword>
<name>A0ABU1VJC9_9BURK</name>
<accession>A0ABU1VJC9</accession>
<protein>
    <submittedName>
        <fullName evidence="1">Cupredoxin-like copper-binding protein</fullName>
    </submittedName>
</protein>
<proteinExistence type="predicted"/>
<evidence type="ECO:0000313" key="2">
    <source>
        <dbReference type="Proteomes" id="UP001265550"/>
    </source>
</evidence>
<comment type="caution">
    <text evidence="1">The sequence shown here is derived from an EMBL/GenBank/DDBJ whole genome shotgun (WGS) entry which is preliminary data.</text>
</comment>
<dbReference type="Proteomes" id="UP001265550">
    <property type="component" value="Unassembled WGS sequence"/>
</dbReference>
<evidence type="ECO:0000313" key="1">
    <source>
        <dbReference type="EMBL" id="MDR7097591.1"/>
    </source>
</evidence>